<gene>
    <name evidence="2" type="ORF">GCM10011366_18590</name>
</gene>
<feature type="region of interest" description="Disordered" evidence="1">
    <location>
        <begin position="1"/>
        <end position="47"/>
    </location>
</feature>
<evidence type="ECO:0000313" key="3">
    <source>
        <dbReference type="Proteomes" id="UP000605670"/>
    </source>
</evidence>
<sequence length="47" mass="5444">MIAHEGRATSWDSPEESAMHYVDLDDDAELTEEEWLPTDEPVHDEDE</sequence>
<reference evidence="2" key="2">
    <citation type="submission" date="2020-09" db="EMBL/GenBank/DDBJ databases">
        <authorList>
            <person name="Sun Q."/>
            <person name="Zhou Y."/>
        </authorList>
    </citation>
    <scope>NUCLEOTIDE SEQUENCE</scope>
    <source>
        <strain evidence="2">CGMCC 1.12160</strain>
    </source>
</reference>
<evidence type="ECO:0000313" key="2">
    <source>
        <dbReference type="EMBL" id="GGF51067.1"/>
    </source>
</evidence>
<proteinExistence type="predicted"/>
<dbReference type="RefSeq" id="WP_188430088.1">
    <property type="nucleotide sequence ID" value="NZ_BAABKH010000001.1"/>
</dbReference>
<comment type="caution">
    <text evidence="2">The sequence shown here is derived from an EMBL/GenBank/DDBJ whole genome shotgun (WGS) entry which is preliminary data.</text>
</comment>
<organism evidence="2 3">
    <name type="scientific">Ornithinimicrobium tianjinense</name>
    <dbReference type="NCBI Taxonomy" id="1195761"/>
    <lineage>
        <taxon>Bacteria</taxon>
        <taxon>Bacillati</taxon>
        <taxon>Actinomycetota</taxon>
        <taxon>Actinomycetes</taxon>
        <taxon>Micrococcales</taxon>
        <taxon>Ornithinimicrobiaceae</taxon>
        <taxon>Ornithinimicrobium</taxon>
    </lineage>
</organism>
<dbReference type="EMBL" id="BMEM01000002">
    <property type="protein sequence ID" value="GGF51067.1"/>
    <property type="molecule type" value="Genomic_DNA"/>
</dbReference>
<dbReference type="AlphaFoldDB" id="A0A917BMT1"/>
<protein>
    <submittedName>
        <fullName evidence="2">Uncharacterized protein</fullName>
    </submittedName>
</protein>
<keyword evidence="3" id="KW-1185">Reference proteome</keyword>
<name>A0A917BMT1_9MICO</name>
<feature type="compositionally biased region" description="Acidic residues" evidence="1">
    <location>
        <begin position="24"/>
        <end position="47"/>
    </location>
</feature>
<accession>A0A917BMT1</accession>
<reference evidence="2" key="1">
    <citation type="journal article" date="2014" name="Int. J. Syst. Evol. Microbiol.">
        <title>Complete genome sequence of Corynebacterium casei LMG S-19264T (=DSM 44701T), isolated from a smear-ripened cheese.</title>
        <authorList>
            <consortium name="US DOE Joint Genome Institute (JGI-PGF)"/>
            <person name="Walter F."/>
            <person name="Albersmeier A."/>
            <person name="Kalinowski J."/>
            <person name="Ruckert C."/>
        </authorList>
    </citation>
    <scope>NUCLEOTIDE SEQUENCE</scope>
    <source>
        <strain evidence="2">CGMCC 1.12160</strain>
    </source>
</reference>
<dbReference type="Proteomes" id="UP000605670">
    <property type="component" value="Unassembled WGS sequence"/>
</dbReference>
<evidence type="ECO:0000256" key="1">
    <source>
        <dbReference type="SAM" id="MobiDB-lite"/>
    </source>
</evidence>